<feature type="signal peptide" evidence="3">
    <location>
        <begin position="1"/>
        <end position="27"/>
    </location>
</feature>
<sequence length="878" mass="93306">MSIRKPTGLALVAALAAVVAGAAAVLACGPDFPLQLLDNRAGTLKSTPANSFAYEASHLVSANDALKAVESLTGNDSSPDTPDKPILTADQMKTVQAMRALGNGDTAFALGDGVPDAVRLYTAAAVDYKASNATVPSCDAGAASTASAGDHAAASTRSSTKRAASCRAAQKRAESDAAAAGVRAQQRFQAVLDLPRASSDLRVVWAAYMLGKMHADASAGAGNDATAERAAAVQSFALARARARDGARDPWGLAVASYGEEARLYLYSGGIRCDDSDFDNRTACVDAIAPADLSRAIALYAEQAARGSTSGQVSLIVIAGWALSSPARATRLVGDPLTPLTQRLLVAYGLARLGDVVKDDPASTTDFFARRDLNGHNGYADTARGDKDVKANPVLTALVAAIEKQGIERSAGADRLAALAYRLGRYDVAQTLIAHDDSALASWVRAKLALRNGDLTAAAQAYAQASKAFPPNDASLDSGSAALVKGEQGVLTLARGQYADALDQLYAASLRKEKASGVDDVYLGNDGSGVGYAEDAAYVAERVLTTDELKSWIDAHVPASAVPAPPIPASSISLAGDQYYQWRLQHRRTMNDMLRTLLARRLVRDGRVDEALPYFPADNDPRFVDIDYRNDKVIVTPWQARTWAAAYGAALHDAQHAWRSTTRAQAWFTAATLARTHGMEIMGYEQEPDFATFDGAFDGGAGRRSAWQPAADSSSGPAAPPPDTPAQRAAADLPGSFVTDGERQRYASSEAKPDTRFHYRAVAADEALNAANLLPPRSQAFATVLCHGAAFVRYDDDRANAIYQRYVKEGAAVPFAAHFGRDCPAPDFRAASRFPYVQAWRATRYWVHRYLYVPVGVALLGIVGVGWWYRRDRARRAG</sequence>
<reference evidence="4 5" key="1">
    <citation type="submission" date="2017-01" db="EMBL/GenBank/DDBJ databases">
        <title>Whole-Genome Shotgun Sequencing of Two beta-Proteobacterial Species in Search of the Bulgecin Biosynthetic Cluster.</title>
        <authorList>
            <person name="Horsman M.E."/>
            <person name="Marous D.R."/>
            <person name="Li R."/>
            <person name="Oliver R.A."/>
            <person name="Byun B."/>
            <person name="Emrich S.J."/>
            <person name="Boggess B."/>
            <person name="Townsend C.A."/>
            <person name="Mobashery S."/>
        </authorList>
    </citation>
    <scope>NUCLEOTIDE SEQUENCE [LARGE SCALE GENOMIC DNA]</scope>
    <source>
        <strain evidence="4 5">ATCC 31363</strain>
    </source>
</reference>
<name>A0A2A4ET16_9BURK</name>
<comment type="caution">
    <text evidence="4">The sequence shown here is derived from an EMBL/GenBank/DDBJ whole genome shotgun (WGS) entry which is preliminary data.</text>
</comment>
<feature type="transmembrane region" description="Helical" evidence="2">
    <location>
        <begin position="850"/>
        <end position="869"/>
    </location>
</feature>
<evidence type="ECO:0000256" key="3">
    <source>
        <dbReference type="SAM" id="SignalP"/>
    </source>
</evidence>
<dbReference type="RefSeq" id="WP_096725505.1">
    <property type="nucleotide sequence ID" value="NZ_MTZV01000006.1"/>
</dbReference>
<dbReference type="OrthoDB" id="179859at2"/>
<keyword evidence="3" id="KW-0732">Signal</keyword>
<evidence type="ECO:0000313" key="5">
    <source>
        <dbReference type="Proteomes" id="UP000218022"/>
    </source>
</evidence>
<evidence type="ECO:0000256" key="2">
    <source>
        <dbReference type="SAM" id="Phobius"/>
    </source>
</evidence>
<keyword evidence="2" id="KW-1133">Transmembrane helix</keyword>
<protein>
    <recommendedName>
        <fullName evidence="6">Tetratricopeptide repeat protein</fullName>
    </recommendedName>
</protein>
<dbReference type="Proteomes" id="UP000218022">
    <property type="component" value="Unassembled WGS sequence"/>
</dbReference>
<keyword evidence="2" id="KW-0472">Membrane</keyword>
<dbReference type="AlphaFoldDB" id="A0A2A4ET16"/>
<dbReference type="EMBL" id="MTZV01000006">
    <property type="protein sequence ID" value="PCE23582.1"/>
    <property type="molecule type" value="Genomic_DNA"/>
</dbReference>
<evidence type="ECO:0000313" key="4">
    <source>
        <dbReference type="EMBL" id="PCE23582.1"/>
    </source>
</evidence>
<evidence type="ECO:0000256" key="1">
    <source>
        <dbReference type="SAM" id="MobiDB-lite"/>
    </source>
</evidence>
<proteinExistence type="predicted"/>
<feature type="region of interest" description="Disordered" evidence="1">
    <location>
        <begin position="702"/>
        <end position="730"/>
    </location>
</feature>
<dbReference type="PROSITE" id="PS51257">
    <property type="entry name" value="PROKAR_LIPOPROTEIN"/>
    <property type="match status" value="1"/>
</dbReference>
<accession>A0A2A4ET16</accession>
<gene>
    <name evidence="4" type="ORF">BWP39_28285</name>
</gene>
<feature type="chain" id="PRO_5012788344" description="Tetratricopeptide repeat protein" evidence="3">
    <location>
        <begin position="28"/>
        <end position="878"/>
    </location>
</feature>
<evidence type="ECO:0008006" key="6">
    <source>
        <dbReference type="Google" id="ProtNLM"/>
    </source>
</evidence>
<organism evidence="4 5">
    <name type="scientific">Paraburkholderia acidicola</name>
    <dbReference type="NCBI Taxonomy" id="1912599"/>
    <lineage>
        <taxon>Bacteria</taxon>
        <taxon>Pseudomonadati</taxon>
        <taxon>Pseudomonadota</taxon>
        <taxon>Betaproteobacteria</taxon>
        <taxon>Burkholderiales</taxon>
        <taxon>Burkholderiaceae</taxon>
        <taxon>Paraburkholderia</taxon>
    </lineage>
</organism>
<keyword evidence="2" id="KW-0812">Transmembrane</keyword>